<evidence type="ECO:0000313" key="2">
    <source>
        <dbReference type="Proteomes" id="UP000218288"/>
    </source>
</evidence>
<evidence type="ECO:0000313" key="1">
    <source>
        <dbReference type="EMBL" id="BAU89358.1"/>
    </source>
</evidence>
<sequence length="238" mass="22697">MALPEAGVSGFTALLPVAPALRGASGFASAGLVPAALGGTALLPVVPGFNGALPPAEAEFVGPEVVEPAAVGEADPADGRPGSVGLPDIGPVAMAGPAGGTALLPVGPGLTGASALTSCGRPEAPVGPLPDRALLPVGPGFTGSDFTGSDLVGSAAAGPALVGSGFAAEAVADGSAGLPVTLESAGRAESFVESLAGSLPCWRDLPCSGDLAPSLGPSLGEVTGVRSIQPPHRRNLLP</sequence>
<gene>
    <name evidence="1" type="ORF">MPPM_0753</name>
</gene>
<proteinExistence type="predicted"/>
<dbReference type="AlphaFoldDB" id="A0A169QP91"/>
<reference evidence="1 2" key="1">
    <citation type="journal article" date="2016" name="Genome Announc.">
        <title>Complete Genome Sequence of Methylobacterium populi P-1M, Isolated from Pink-Pigmented Household Biofilm.</title>
        <authorList>
            <person name="Morohoshi T."/>
            <person name="Ikeda T."/>
        </authorList>
    </citation>
    <scope>NUCLEOTIDE SEQUENCE [LARGE SCALE GENOMIC DNA]</scope>
    <source>
        <strain evidence="1 2">P-1M</strain>
    </source>
</reference>
<dbReference type="Proteomes" id="UP000218288">
    <property type="component" value="Chromosome"/>
</dbReference>
<organism evidence="1 2">
    <name type="scientific">Methylorubrum populi</name>
    <dbReference type="NCBI Taxonomy" id="223967"/>
    <lineage>
        <taxon>Bacteria</taxon>
        <taxon>Pseudomonadati</taxon>
        <taxon>Pseudomonadota</taxon>
        <taxon>Alphaproteobacteria</taxon>
        <taxon>Hyphomicrobiales</taxon>
        <taxon>Methylobacteriaceae</taxon>
        <taxon>Methylorubrum</taxon>
    </lineage>
</organism>
<dbReference type="EMBL" id="AP014809">
    <property type="protein sequence ID" value="BAU89358.1"/>
    <property type="molecule type" value="Genomic_DNA"/>
</dbReference>
<protein>
    <submittedName>
        <fullName evidence="1">Uncharacterized protein</fullName>
    </submittedName>
</protein>
<name>A0A169QP91_9HYPH</name>
<accession>A0A169QP91</accession>